<keyword evidence="10" id="KW-1133">Transmembrane helix</keyword>
<sequence length="523" mass="59517">MDFISKNTSPIIQKFQSPGIVAIFGSDISIWMVLLTVLITAVVYDQFKYIRLKGTIAGPSWKIPFMGPFLESMDPKLEGYMAKWRSGELSCVSIFHKFVVIASTREMSCKIFNSPMFVKPCVVDSAHKLLGKDNWVFLDGKEHVDFRKGLNLLFTRSALACYLPRQEEVFDMYFERFVARSAANNYKPLPWMPEFRKLMCTISCRTFVGHYISESALDKIAHDYYLITAALELVNFPIVLPFTKSWYGKRAADMVLREFSQCAAKSKLHIASGGEITCIMDAWVKAQLDSAAYRKNVAAGIPCEKPSHLLRDFTDYEIAQTVFTLLFASQDANSSAITWLFQIMADRPDVLDKLREENLRARNGDCNARLSMELFDKLPYTRAVVRETLRYRPPVILVPYIAKKDFPITEKYTIAKGSMVLPSIWPATHDAEAYPNPDSFDPDRWITGTAEQHPKNFLVFGTGPHYCLGQTYVQMNLMAIIGKASLALDWKHHITPDSEQIKVFATIFPQDDCLLTFRRQPGS</sequence>
<dbReference type="SUPFAM" id="SSF48264">
    <property type="entry name" value="Cytochrome P450"/>
    <property type="match status" value="1"/>
</dbReference>
<evidence type="ECO:0000313" key="11">
    <source>
        <dbReference type="EMBL" id="EAU38821.1"/>
    </source>
</evidence>
<keyword evidence="6 8" id="KW-0408">Iron</keyword>
<comment type="cofactor">
    <cofactor evidence="1 8">
        <name>heme</name>
        <dbReference type="ChEBI" id="CHEBI:30413"/>
    </cofactor>
</comment>
<dbReference type="EC" id="1.14.19.41" evidence="7"/>
<dbReference type="PANTHER" id="PTHR24286">
    <property type="entry name" value="CYTOCHROME P450 26"/>
    <property type="match status" value="1"/>
</dbReference>
<dbReference type="Gene3D" id="1.10.630.10">
    <property type="entry name" value="Cytochrome P450"/>
    <property type="match status" value="1"/>
</dbReference>
<evidence type="ECO:0000256" key="8">
    <source>
        <dbReference type="PIRSR" id="PIRSR602403-1"/>
    </source>
</evidence>
<dbReference type="GO" id="GO:0005506">
    <property type="term" value="F:iron ion binding"/>
    <property type="evidence" value="ECO:0007669"/>
    <property type="project" value="InterPro"/>
</dbReference>
<keyword evidence="10" id="KW-0812">Transmembrane</keyword>
<dbReference type="VEuPathDB" id="FungiDB:ATEG_00175"/>
<dbReference type="InterPro" id="IPR001128">
    <property type="entry name" value="Cyt_P450"/>
</dbReference>
<dbReference type="HOGENOM" id="CLU_023517_0_0_1"/>
<protein>
    <recommendedName>
        <fullName evidence="7">sterol 22-desaturase</fullName>
        <ecNumber evidence="7">1.14.19.41</ecNumber>
    </recommendedName>
</protein>
<dbReference type="EMBL" id="CH476594">
    <property type="protein sequence ID" value="EAU38821.1"/>
    <property type="molecule type" value="Genomic_DNA"/>
</dbReference>
<evidence type="ECO:0000256" key="6">
    <source>
        <dbReference type="ARBA" id="ARBA00023004"/>
    </source>
</evidence>
<evidence type="ECO:0000256" key="10">
    <source>
        <dbReference type="SAM" id="Phobius"/>
    </source>
</evidence>
<evidence type="ECO:0000256" key="3">
    <source>
        <dbReference type="ARBA" id="ARBA00010617"/>
    </source>
</evidence>
<dbReference type="eggNOG" id="KOG0157">
    <property type="taxonomic scope" value="Eukaryota"/>
</dbReference>
<keyword evidence="4 8" id="KW-0479">Metal-binding</keyword>
<keyword evidence="10" id="KW-0472">Membrane</keyword>
<dbReference type="PRINTS" id="PR00465">
    <property type="entry name" value="EP450IV"/>
</dbReference>
<dbReference type="RefSeq" id="XP_001210261.1">
    <property type="nucleotide sequence ID" value="XM_001210261.1"/>
</dbReference>
<feature type="binding site" description="axial binding residue" evidence="8">
    <location>
        <position position="467"/>
    </location>
    <ligand>
        <name>heme</name>
        <dbReference type="ChEBI" id="CHEBI:30413"/>
    </ligand>
    <ligandPart>
        <name>Fe</name>
        <dbReference type="ChEBI" id="CHEBI:18248"/>
    </ligandPart>
</feature>
<feature type="transmembrane region" description="Helical" evidence="10">
    <location>
        <begin position="20"/>
        <end position="44"/>
    </location>
</feature>
<dbReference type="CDD" id="cd11082">
    <property type="entry name" value="CYP61_CYP710"/>
    <property type="match status" value="1"/>
</dbReference>
<evidence type="ECO:0000256" key="1">
    <source>
        <dbReference type="ARBA" id="ARBA00001971"/>
    </source>
</evidence>
<evidence type="ECO:0000256" key="4">
    <source>
        <dbReference type="ARBA" id="ARBA00022723"/>
    </source>
</evidence>
<name>Q0D1K9_ASPTN</name>
<dbReference type="GO" id="GO:0004497">
    <property type="term" value="F:monooxygenase activity"/>
    <property type="evidence" value="ECO:0007669"/>
    <property type="project" value="UniProtKB-KW"/>
</dbReference>
<dbReference type="AlphaFoldDB" id="Q0D1K9"/>
<dbReference type="GO" id="GO:0000249">
    <property type="term" value="F:C-22 sterol desaturase (NADPH) activity"/>
    <property type="evidence" value="ECO:0007669"/>
    <property type="project" value="UniProtKB-EC"/>
</dbReference>
<comment type="similarity">
    <text evidence="3 9">Belongs to the cytochrome P450 family.</text>
</comment>
<dbReference type="OrthoDB" id="1372046at2759"/>
<dbReference type="GO" id="GO:0016125">
    <property type="term" value="P:sterol metabolic process"/>
    <property type="evidence" value="ECO:0007669"/>
    <property type="project" value="TreeGrafter"/>
</dbReference>
<proteinExistence type="inferred from homology"/>
<evidence type="ECO:0000313" key="12">
    <source>
        <dbReference type="Proteomes" id="UP000007963"/>
    </source>
</evidence>
<dbReference type="InterPro" id="IPR017972">
    <property type="entry name" value="Cyt_P450_CS"/>
</dbReference>
<keyword evidence="9" id="KW-0503">Monooxygenase</keyword>
<dbReference type="PRINTS" id="PR00385">
    <property type="entry name" value="P450"/>
</dbReference>
<evidence type="ECO:0000256" key="5">
    <source>
        <dbReference type="ARBA" id="ARBA00023002"/>
    </source>
</evidence>
<gene>
    <name evidence="11" type="ORF">ATEG_00175</name>
</gene>
<keyword evidence="8 9" id="KW-0349">Heme</keyword>
<dbReference type="InterPro" id="IPR002403">
    <property type="entry name" value="Cyt_P450_E_grp-IV"/>
</dbReference>
<accession>Q0D1K9</accession>
<dbReference type="InterPro" id="IPR036396">
    <property type="entry name" value="Cyt_P450_sf"/>
</dbReference>
<dbReference type="STRING" id="341663.Q0D1K9"/>
<dbReference type="PROSITE" id="PS00086">
    <property type="entry name" value="CYTOCHROME_P450"/>
    <property type="match status" value="1"/>
</dbReference>
<dbReference type="FunFam" id="1.10.630.10:FF:000021">
    <property type="entry name" value="Cytochrome P450 61"/>
    <property type="match status" value="1"/>
</dbReference>
<keyword evidence="5 9" id="KW-0560">Oxidoreductase</keyword>
<reference evidence="12" key="1">
    <citation type="submission" date="2005-09" db="EMBL/GenBank/DDBJ databases">
        <title>Annotation of the Aspergillus terreus NIH2624 genome.</title>
        <authorList>
            <person name="Birren B.W."/>
            <person name="Lander E.S."/>
            <person name="Galagan J.E."/>
            <person name="Nusbaum C."/>
            <person name="Devon K."/>
            <person name="Henn M."/>
            <person name="Ma L.-J."/>
            <person name="Jaffe D.B."/>
            <person name="Butler J."/>
            <person name="Alvarez P."/>
            <person name="Gnerre S."/>
            <person name="Grabherr M."/>
            <person name="Kleber M."/>
            <person name="Mauceli E.W."/>
            <person name="Brockman W."/>
            <person name="Rounsley S."/>
            <person name="Young S.K."/>
            <person name="LaButti K."/>
            <person name="Pushparaj V."/>
            <person name="DeCaprio D."/>
            <person name="Crawford M."/>
            <person name="Koehrsen M."/>
            <person name="Engels R."/>
            <person name="Montgomery P."/>
            <person name="Pearson M."/>
            <person name="Howarth C."/>
            <person name="Larson L."/>
            <person name="Luoma S."/>
            <person name="White J."/>
            <person name="Alvarado L."/>
            <person name="Kodira C.D."/>
            <person name="Zeng Q."/>
            <person name="Oleary S."/>
            <person name="Yandava C."/>
            <person name="Denning D.W."/>
            <person name="Nierman W.C."/>
            <person name="Milne T."/>
            <person name="Madden K."/>
        </authorList>
    </citation>
    <scope>NUCLEOTIDE SEQUENCE [LARGE SCALE GENOMIC DNA]</scope>
    <source>
        <strain evidence="12">NIH 2624 / FGSC A1156</strain>
    </source>
</reference>
<dbReference type="GO" id="GO:0016020">
    <property type="term" value="C:membrane"/>
    <property type="evidence" value="ECO:0007669"/>
    <property type="project" value="UniProtKB-SubCell"/>
</dbReference>
<dbReference type="GeneID" id="4354932"/>
<dbReference type="GO" id="GO:0020037">
    <property type="term" value="F:heme binding"/>
    <property type="evidence" value="ECO:0007669"/>
    <property type="project" value="InterPro"/>
</dbReference>
<comment type="subcellular location">
    <subcellularLocation>
        <location evidence="2">Membrane</location>
        <topology evidence="2">Single-pass membrane protein</topology>
    </subcellularLocation>
</comment>
<dbReference type="Pfam" id="PF00067">
    <property type="entry name" value="p450"/>
    <property type="match status" value="1"/>
</dbReference>
<evidence type="ECO:0000256" key="9">
    <source>
        <dbReference type="RuleBase" id="RU000461"/>
    </source>
</evidence>
<dbReference type="PANTHER" id="PTHR24286:SF228">
    <property type="entry name" value="C-22 STEROL DESATURASE ERG5"/>
    <property type="match status" value="1"/>
</dbReference>
<organism evidence="11 12">
    <name type="scientific">Aspergillus terreus (strain NIH 2624 / FGSC A1156)</name>
    <dbReference type="NCBI Taxonomy" id="341663"/>
    <lineage>
        <taxon>Eukaryota</taxon>
        <taxon>Fungi</taxon>
        <taxon>Dikarya</taxon>
        <taxon>Ascomycota</taxon>
        <taxon>Pezizomycotina</taxon>
        <taxon>Eurotiomycetes</taxon>
        <taxon>Eurotiomycetidae</taxon>
        <taxon>Eurotiales</taxon>
        <taxon>Aspergillaceae</taxon>
        <taxon>Aspergillus</taxon>
        <taxon>Aspergillus subgen. Circumdati</taxon>
    </lineage>
</organism>
<evidence type="ECO:0000256" key="2">
    <source>
        <dbReference type="ARBA" id="ARBA00004167"/>
    </source>
</evidence>
<evidence type="ECO:0000256" key="7">
    <source>
        <dbReference type="ARBA" id="ARBA00039038"/>
    </source>
</evidence>
<dbReference type="OMA" id="KSIMACR"/>
<dbReference type="Proteomes" id="UP000007963">
    <property type="component" value="Unassembled WGS sequence"/>
</dbReference>